<sequence>MKQMIFDFFIFEGKGIVNFAKSFITKKSKYVQKALVIKNQKFKSSFLNREVVYDVVLPPNYDNLSDLKVLYMNDGQDFEHLKIEQTLNKLYAHAEIEPLIFVGLHTNENRLKEYGTASMPDYKNRGNLAEAYKNFVVSEFFSFIISNYKASASNTNNYFCGFSLGGLSAMDIVWGNPEFFSKVGAFSASFWWRKKAYEDGYDDHNDRIMHVLVRNGNYNAGQKFWLECGTNDEQDDRNNNGIIDSIDDTLDLIKELEGKGYVRGRDIEYVEIVGGEHNQKTWSEAMPQFLKWLVGK</sequence>
<keyword evidence="2" id="KW-1185">Reference proteome</keyword>
<dbReference type="InterPro" id="IPR000801">
    <property type="entry name" value="Esterase-like"/>
</dbReference>
<dbReference type="EMBL" id="BMKK01000002">
    <property type="protein sequence ID" value="GGD50301.1"/>
    <property type="molecule type" value="Genomic_DNA"/>
</dbReference>
<dbReference type="Gene3D" id="3.40.50.1820">
    <property type="entry name" value="alpha/beta hydrolase"/>
    <property type="match status" value="1"/>
</dbReference>
<gene>
    <name evidence="1" type="ORF">GCM10011514_13210</name>
</gene>
<organism evidence="1 2">
    <name type="scientific">Emticicia aquatilis</name>
    <dbReference type="NCBI Taxonomy" id="1537369"/>
    <lineage>
        <taxon>Bacteria</taxon>
        <taxon>Pseudomonadati</taxon>
        <taxon>Bacteroidota</taxon>
        <taxon>Cytophagia</taxon>
        <taxon>Cytophagales</taxon>
        <taxon>Leadbetterellaceae</taxon>
        <taxon>Emticicia</taxon>
    </lineage>
</organism>
<proteinExistence type="predicted"/>
<dbReference type="InterPro" id="IPR029058">
    <property type="entry name" value="AB_hydrolase_fold"/>
</dbReference>
<dbReference type="PANTHER" id="PTHR48098:SF6">
    <property type="entry name" value="FERRI-BACILLIBACTIN ESTERASE BESA"/>
    <property type="match status" value="1"/>
</dbReference>
<reference evidence="1" key="1">
    <citation type="journal article" date="2014" name="Int. J. Syst. Evol. Microbiol.">
        <title>Complete genome sequence of Corynebacterium casei LMG S-19264T (=DSM 44701T), isolated from a smear-ripened cheese.</title>
        <authorList>
            <consortium name="US DOE Joint Genome Institute (JGI-PGF)"/>
            <person name="Walter F."/>
            <person name="Albersmeier A."/>
            <person name="Kalinowski J."/>
            <person name="Ruckert C."/>
        </authorList>
    </citation>
    <scope>NUCLEOTIDE SEQUENCE</scope>
    <source>
        <strain evidence="1">CGMCC 1.15958</strain>
    </source>
</reference>
<name>A0A917DMW1_9BACT</name>
<accession>A0A917DMW1</accession>
<comment type="caution">
    <text evidence="1">The sequence shown here is derived from an EMBL/GenBank/DDBJ whole genome shotgun (WGS) entry which is preliminary data.</text>
</comment>
<evidence type="ECO:0008006" key="3">
    <source>
        <dbReference type="Google" id="ProtNLM"/>
    </source>
</evidence>
<dbReference type="InterPro" id="IPR050583">
    <property type="entry name" value="Mycobacterial_A85_antigen"/>
</dbReference>
<dbReference type="SUPFAM" id="SSF53474">
    <property type="entry name" value="alpha/beta-Hydrolases"/>
    <property type="match status" value="1"/>
</dbReference>
<protein>
    <recommendedName>
        <fullName evidence="3">Esterase</fullName>
    </recommendedName>
</protein>
<dbReference type="PANTHER" id="PTHR48098">
    <property type="entry name" value="ENTEROCHELIN ESTERASE-RELATED"/>
    <property type="match status" value="1"/>
</dbReference>
<evidence type="ECO:0000313" key="2">
    <source>
        <dbReference type="Proteomes" id="UP000609064"/>
    </source>
</evidence>
<dbReference type="Proteomes" id="UP000609064">
    <property type="component" value="Unassembled WGS sequence"/>
</dbReference>
<dbReference type="AlphaFoldDB" id="A0A917DMW1"/>
<dbReference type="RefSeq" id="WP_229250547.1">
    <property type="nucleotide sequence ID" value="NZ_BMKK01000002.1"/>
</dbReference>
<reference evidence="1" key="2">
    <citation type="submission" date="2020-09" db="EMBL/GenBank/DDBJ databases">
        <authorList>
            <person name="Sun Q."/>
            <person name="Zhou Y."/>
        </authorList>
    </citation>
    <scope>NUCLEOTIDE SEQUENCE</scope>
    <source>
        <strain evidence="1">CGMCC 1.15958</strain>
    </source>
</reference>
<dbReference type="Pfam" id="PF00756">
    <property type="entry name" value="Esterase"/>
    <property type="match status" value="1"/>
</dbReference>
<evidence type="ECO:0000313" key="1">
    <source>
        <dbReference type="EMBL" id="GGD50301.1"/>
    </source>
</evidence>